<keyword evidence="2" id="KW-1185">Reference proteome</keyword>
<dbReference type="AlphaFoldDB" id="A0A512L3K1"/>
<protein>
    <submittedName>
        <fullName evidence="1">Uncharacterized protein</fullName>
    </submittedName>
</protein>
<dbReference type="OrthoDB" id="9757546at2"/>
<dbReference type="EMBL" id="BKAD01000001">
    <property type="protein sequence ID" value="GEP29043.1"/>
    <property type="molecule type" value="Genomic_DNA"/>
</dbReference>
<comment type="caution">
    <text evidence="1">The sequence shown here is derived from an EMBL/GenBank/DDBJ whole genome shotgun (WGS) entry which is preliminary data.</text>
</comment>
<dbReference type="Proteomes" id="UP000321337">
    <property type="component" value="Unassembled WGS sequence"/>
</dbReference>
<accession>A0A512L3K1</accession>
<evidence type="ECO:0000313" key="2">
    <source>
        <dbReference type="Proteomes" id="UP000321337"/>
    </source>
</evidence>
<gene>
    <name evidence="1" type="ORF">TPL01_01810</name>
</gene>
<organism evidence="1 2">
    <name type="scientific">Sulfuriferula plumbiphila</name>
    <dbReference type="NCBI Taxonomy" id="171865"/>
    <lineage>
        <taxon>Bacteria</taxon>
        <taxon>Pseudomonadati</taxon>
        <taxon>Pseudomonadota</taxon>
        <taxon>Betaproteobacteria</taxon>
        <taxon>Nitrosomonadales</taxon>
        <taxon>Sulfuricellaceae</taxon>
        <taxon>Sulfuriferula</taxon>
    </lineage>
</organism>
<name>A0A512L3K1_9PROT</name>
<proteinExistence type="predicted"/>
<evidence type="ECO:0000313" key="1">
    <source>
        <dbReference type="EMBL" id="GEP29043.1"/>
    </source>
</evidence>
<dbReference type="RefSeq" id="WP_147069808.1">
    <property type="nucleotide sequence ID" value="NZ_AP021884.1"/>
</dbReference>
<reference evidence="1 2" key="1">
    <citation type="submission" date="2019-07" db="EMBL/GenBank/DDBJ databases">
        <title>Whole genome shotgun sequence of Thiobacillus plumbophilus NBRC 107929.</title>
        <authorList>
            <person name="Hosoyama A."/>
            <person name="Uohara A."/>
            <person name="Ohji S."/>
            <person name="Ichikawa N."/>
        </authorList>
    </citation>
    <scope>NUCLEOTIDE SEQUENCE [LARGE SCALE GENOMIC DNA]</scope>
    <source>
        <strain evidence="1 2">NBRC 107929</strain>
    </source>
</reference>
<sequence>MQRRKFLQYAAASGLGLLGGGYLYKYATNIRQNNESFWMDRYPIQSRSNSVELWDIQNANLELEDQGMMVNHRVSAV</sequence>